<reference evidence="3" key="1">
    <citation type="submission" date="2025-08" db="UniProtKB">
        <authorList>
            <consortium name="RefSeq"/>
        </authorList>
    </citation>
    <scope>IDENTIFICATION</scope>
</reference>
<dbReference type="AlphaFoldDB" id="A0A8M1KKV4"/>
<dbReference type="OrthoDB" id="257992at2759"/>
<evidence type="ECO:0000256" key="1">
    <source>
        <dbReference type="SAM" id="MobiDB-lite"/>
    </source>
</evidence>
<dbReference type="GeneID" id="122132231"/>
<sequence>MISALTFAVANHSPKGRESQLSVTVDDFEEPQEQKEPGEQREQSLAEKRVLCTSSFSEPPSNRRNHRKSVQWARRLSRLGPRPTPRSLERTSHQRKGLLPRSERQELAELVKNRMKNLGLSTAGYDEMNESLSSYSYVLLNPSPDTKLELNDIVYIIRQEPLSFVPNTPGSRTSSFGNCQWISENPELESQL</sequence>
<dbReference type="RefSeq" id="XP_042562993.1">
    <property type="nucleotide sequence ID" value="XM_042707059.1"/>
</dbReference>
<organism evidence="2 3">
    <name type="scientific">Clupea harengus</name>
    <name type="common">Atlantic herring</name>
    <dbReference type="NCBI Taxonomy" id="7950"/>
    <lineage>
        <taxon>Eukaryota</taxon>
        <taxon>Metazoa</taxon>
        <taxon>Chordata</taxon>
        <taxon>Craniata</taxon>
        <taxon>Vertebrata</taxon>
        <taxon>Euteleostomi</taxon>
        <taxon>Actinopterygii</taxon>
        <taxon>Neopterygii</taxon>
        <taxon>Teleostei</taxon>
        <taxon>Clupei</taxon>
        <taxon>Clupeiformes</taxon>
        <taxon>Clupeoidei</taxon>
        <taxon>Clupeidae</taxon>
        <taxon>Clupea</taxon>
    </lineage>
</organism>
<proteinExistence type="predicted"/>
<name>A0A8M1KKV4_CLUHA</name>
<accession>A0A8M1KKV4</accession>
<feature type="region of interest" description="Disordered" evidence="1">
    <location>
        <begin position="1"/>
        <end position="104"/>
    </location>
</feature>
<evidence type="ECO:0000313" key="2">
    <source>
        <dbReference type="Proteomes" id="UP000515152"/>
    </source>
</evidence>
<evidence type="ECO:0000313" key="3">
    <source>
        <dbReference type="RefSeq" id="XP_042562993.1"/>
    </source>
</evidence>
<dbReference type="Proteomes" id="UP000515152">
    <property type="component" value="Unplaced"/>
</dbReference>
<feature type="compositionally biased region" description="Basic and acidic residues" evidence="1">
    <location>
        <begin position="32"/>
        <end position="50"/>
    </location>
</feature>
<gene>
    <name evidence="3" type="primary">LOC122132231</name>
</gene>
<protein>
    <submittedName>
        <fullName evidence="3">Potassium channel subfamily T member 2-like</fullName>
    </submittedName>
</protein>
<keyword evidence="2" id="KW-1185">Reference proteome</keyword>
<dbReference type="KEGG" id="char:122132231"/>
<feature type="compositionally biased region" description="Polar residues" evidence="1">
    <location>
        <begin position="52"/>
        <end position="62"/>
    </location>
</feature>